<dbReference type="OrthoDB" id="9981546at2759"/>
<protein>
    <submittedName>
        <fullName evidence="1">Uncharacterized protein</fullName>
    </submittedName>
</protein>
<evidence type="ECO:0000313" key="2">
    <source>
        <dbReference type="Proteomes" id="UP000281677"/>
    </source>
</evidence>
<accession>A0A3M7I3W8</accession>
<dbReference type="VEuPathDB" id="FungiDB:BTJ68_02194"/>
<dbReference type="EMBL" id="QWIT01000844">
    <property type="protein sequence ID" value="RMZ20221.1"/>
    <property type="molecule type" value="Genomic_DNA"/>
</dbReference>
<organism evidence="1 2">
    <name type="scientific">Hortaea werneckii</name>
    <name type="common">Black yeast</name>
    <name type="synonym">Cladosporium werneckii</name>
    <dbReference type="NCBI Taxonomy" id="91943"/>
    <lineage>
        <taxon>Eukaryota</taxon>
        <taxon>Fungi</taxon>
        <taxon>Dikarya</taxon>
        <taxon>Ascomycota</taxon>
        <taxon>Pezizomycotina</taxon>
        <taxon>Dothideomycetes</taxon>
        <taxon>Dothideomycetidae</taxon>
        <taxon>Mycosphaerellales</taxon>
        <taxon>Teratosphaeriaceae</taxon>
        <taxon>Hortaea</taxon>
    </lineage>
</organism>
<evidence type="ECO:0000313" key="1">
    <source>
        <dbReference type="EMBL" id="RMZ20221.1"/>
    </source>
</evidence>
<sequence>MFCLSTGTPGLCDISQSKNADEMEQHVGRIKKMGEMYSHFRPQQKEPDLFARPRRHPAVDIPGSRAWAVSNQVPQAPDNDRVTETVTVDAHDLFSQLSTSVYLGRREPRRGLLDSIQNVSEGTIRVWRNWLSEQCETKTFSDGTPVTVHHDGPSLRDRKEQMIPGEVDDTQEDPRRDKSILWINTRDDNIGIKFKVKEKKWRRTTAMPILFESDVEVAVSYEVEFEEILVRTAHLLFTLEEAQQQMANDGGRAIVFGSYVAI</sequence>
<dbReference type="AlphaFoldDB" id="A0A3M7I3W8"/>
<proteinExistence type="predicted"/>
<comment type="caution">
    <text evidence="1">The sequence shown here is derived from an EMBL/GenBank/DDBJ whole genome shotgun (WGS) entry which is preliminary data.</text>
</comment>
<dbReference type="Proteomes" id="UP000281677">
    <property type="component" value="Unassembled WGS sequence"/>
</dbReference>
<gene>
    <name evidence="1" type="ORF">D0859_15778</name>
</gene>
<name>A0A3M7I3W8_HORWE</name>
<reference evidence="1 2" key="1">
    <citation type="journal article" date="2018" name="BMC Genomics">
        <title>Genomic evidence for intraspecific hybridization in a clonal and extremely halotolerant yeast.</title>
        <authorList>
            <person name="Gostincar C."/>
            <person name="Stajich J.E."/>
            <person name="Zupancic J."/>
            <person name="Zalar P."/>
            <person name="Gunde-Cimerman N."/>
        </authorList>
    </citation>
    <scope>NUCLEOTIDE SEQUENCE [LARGE SCALE GENOMIC DNA]</scope>
    <source>
        <strain evidence="1 2">EXF-120</strain>
    </source>
</reference>